<dbReference type="InterPro" id="IPR036213">
    <property type="entry name" value="Calpain_III_sf"/>
</dbReference>
<dbReference type="EMBL" id="JABAYA010000017">
    <property type="protein sequence ID" value="KAF7730256.1"/>
    <property type="molecule type" value="Genomic_DNA"/>
</dbReference>
<feature type="compositionally biased region" description="Polar residues" evidence="7">
    <location>
        <begin position="246"/>
        <end position="266"/>
    </location>
</feature>
<feature type="compositionally biased region" description="Polar residues" evidence="7">
    <location>
        <begin position="144"/>
        <end position="157"/>
    </location>
</feature>
<evidence type="ECO:0000256" key="5">
    <source>
        <dbReference type="PIRSR" id="PIRSR622684-1"/>
    </source>
</evidence>
<sequence length="1094" mass="123151">MADTPGSRHSSKATRRNPVLVTSVQSSHVSTALDRQNPKKLYTEAYFKACQAVEFDRLGQFAQAREAYRLVSQALSELLTAFRISRSSKVDYTCLDGRVEPGPLIQKRNEYIHRGEQLDRYMDASKTLTTHPDARKHCPHPTGNKVSTSIEPTTPSNDSDDGTDDDDFEKTQVDIYWEKAQGEVSEEKAYNDQALGYYAHAAEYFHKAFKDLEKGSPKRIFARDMFTRALDKAEALKAAQKNQNNTTTLLVVQNERPSSAPRSPTLSVAEDNRRPSLARYRASSVSSTRSLPKSMSNLSLESSEKFDAGNDIMTQRLSAAEIEVLKTTSNVNNKVFLPWIDESDLKENFSSHNNFVYNYSLTEHFEIVSDPDGSLRLSDKQLAKLGGWKRPGEFMRHPRLISTSIIQDIVTDCSFVASLCVAAAYERKFKKQLITSCIYPQDRQGQPCYNPNGKYVIKLVYNGIARKIGTVHDVVDDLLPVSREGTLMCTFSANKEELWASIIEKAYMKLMGGYDFPGSNSGIDLYCLTGWIPEHIFIHEKNFAADKVWNRILDGAKYGDVLVTIATGEMTEAEAASLGLVPTHAYAVIDIKTVEDKRFMQVKNPWSHKRWCGPYSHADNINWTPELKEALNYDPCIAEKNDDGIFWIDFESVCQHFTSIHLNWNPELFTHRWVLHSVWPENIGPKKDLYNLGDGICGGRRRRYADCRDFLGYNPQFSLTMDVPDKKPAAIWLLLSKHITVTEENTDYITLHIYNNANGGRVYYPEEPFKEGTYVNSPHILVRFNAPPGTSEYTIVVSQHEKARSLYFSLRAFSLAPFKLLEVPMRYPIEQKISGQWTEQTAGGNAWNASYLNNPQWKITVPPLTARPDTGLLLMLEAPKSFAVHLLLVEGGKRAASVSVRDILAESGPYRHGFCYCELQNISPGDYTIVASTYEADLLGQFILTVASNIQLNIEPIPTEGAGMFRKVIHGEWIVGYSAMGCPSYGNYGKNPRYLLEIRELTTVKVRLQAHKIDPVPSMNVTIYEKHPKELFGPELATSGPYTNVVQGVATGDVVLSQNDTGYIVVFATHEKDIGGEFSATIYSDRPINVRNDR</sequence>
<gene>
    <name evidence="9" type="primary">CAPN7</name>
    <name evidence="9" type="ORF">EC973_002499</name>
</gene>
<keyword evidence="3 6" id="KW-0378">Hydrolase</keyword>
<keyword evidence="2 6" id="KW-0645">Protease</keyword>
<dbReference type="Pfam" id="PF00648">
    <property type="entry name" value="Peptidase_C2"/>
    <property type="match status" value="1"/>
</dbReference>
<dbReference type="Proteomes" id="UP000605846">
    <property type="component" value="Unassembled WGS sequence"/>
</dbReference>
<dbReference type="PANTHER" id="PTHR46143:SF1">
    <property type="entry name" value="CALPAIN-7"/>
    <property type="match status" value="1"/>
</dbReference>
<dbReference type="OrthoDB" id="167576at2759"/>
<dbReference type="InterPro" id="IPR001300">
    <property type="entry name" value="Peptidase_C2_calpain_cat"/>
</dbReference>
<feature type="domain" description="Calpain catalytic" evidence="8">
    <location>
        <begin position="388"/>
        <end position="666"/>
    </location>
</feature>
<dbReference type="InterPro" id="IPR022683">
    <property type="entry name" value="Calpain_III"/>
</dbReference>
<dbReference type="SMART" id="SM00720">
    <property type="entry name" value="calpain_III"/>
    <property type="match status" value="1"/>
</dbReference>
<dbReference type="InterPro" id="IPR051297">
    <property type="entry name" value="PalB/RIM13"/>
</dbReference>
<evidence type="ECO:0000256" key="1">
    <source>
        <dbReference type="ARBA" id="ARBA00010193"/>
    </source>
</evidence>
<proteinExistence type="inferred from homology"/>
<dbReference type="InterPro" id="IPR036181">
    <property type="entry name" value="MIT_dom_sf"/>
</dbReference>
<evidence type="ECO:0000256" key="6">
    <source>
        <dbReference type="PROSITE-ProRule" id="PRU00239"/>
    </source>
</evidence>
<dbReference type="AlphaFoldDB" id="A0A8H7ESF4"/>
<feature type="active site" evidence="5 6">
    <location>
        <position position="584"/>
    </location>
</feature>
<evidence type="ECO:0000256" key="7">
    <source>
        <dbReference type="SAM" id="MobiDB-lite"/>
    </source>
</evidence>
<keyword evidence="4 6" id="KW-0788">Thiol protease</keyword>
<evidence type="ECO:0000256" key="4">
    <source>
        <dbReference type="ARBA" id="ARBA00022807"/>
    </source>
</evidence>
<dbReference type="PROSITE" id="PS50203">
    <property type="entry name" value="CALPAIN_CAT"/>
    <property type="match status" value="1"/>
</dbReference>
<dbReference type="SMART" id="SM00230">
    <property type="entry name" value="CysPc"/>
    <property type="match status" value="1"/>
</dbReference>
<dbReference type="InterPro" id="IPR022684">
    <property type="entry name" value="Calpain_cysteine_protease"/>
</dbReference>
<dbReference type="SUPFAM" id="SSF116846">
    <property type="entry name" value="MIT domain"/>
    <property type="match status" value="2"/>
</dbReference>
<protein>
    <submittedName>
        <fullName evidence="9">Calpain 7</fullName>
    </submittedName>
</protein>
<evidence type="ECO:0000313" key="9">
    <source>
        <dbReference type="EMBL" id="KAF7730256.1"/>
    </source>
</evidence>
<dbReference type="GO" id="GO:0004198">
    <property type="term" value="F:calcium-dependent cysteine-type endopeptidase activity"/>
    <property type="evidence" value="ECO:0007669"/>
    <property type="project" value="InterPro"/>
</dbReference>
<reference evidence="9" key="1">
    <citation type="submission" date="2020-01" db="EMBL/GenBank/DDBJ databases">
        <title>Genome Sequencing of Three Apophysomyces-Like Fungal Strains Confirms a Novel Fungal Genus in the Mucoromycota with divergent Burkholderia-like Endosymbiotic Bacteria.</title>
        <authorList>
            <person name="Stajich J.E."/>
            <person name="Macias A.M."/>
            <person name="Carter-House D."/>
            <person name="Lovett B."/>
            <person name="Kasson L.R."/>
            <person name="Berry K."/>
            <person name="Grigoriev I."/>
            <person name="Chang Y."/>
            <person name="Spatafora J."/>
            <person name="Kasson M.T."/>
        </authorList>
    </citation>
    <scope>NUCLEOTIDE SEQUENCE</scope>
    <source>
        <strain evidence="9">NRRL A-21654</strain>
    </source>
</reference>
<keyword evidence="10" id="KW-1185">Reference proteome</keyword>
<feature type="region of interest" description="Disordered" evidence="7">
    <location>
        <begin position="246"/>
        <end position="296"/>
    </location>
</feature>
<feature type="compositionally biased region" description="Acidic residues" evidence="7">
    <location>
        <begin position="158"/>
        <end position="167"/>
    </location>
</feature>
<dbReference type="PRINTS" id="PR00704">
    <property type="entry name" value="CALPAIN"/>
</dbReference>
<dbReference type="SUPFAM" id="SSF54001">
    <property type="entry name" value="Cysteine proteinases"/>
    <property type="match status" value="1"/>
</dbReference>
<accession>A0A8H7ESF4</accession>
<name>A0A8H7ESF4_9FUNG</name>
<feature type="active site" evidence="5 6">
    <location>
        <position position="604"/>
    </location>
</feature>
<dbReference type="PANTHER" id="PTHR46143">
    <property type="entry name" value="CALPAIN-7"/>
    <property type="match status" value="1"/>
</dbReference>
<feature type="compositionally biased region" description="Polar residues" evidence="7">
    <location>
        <begin position="283"/>
        <end position="296"/>
    </location>
</feature>
<evidence type="ECO:0000256" key="2">
    <source>
        <dbReference type="ARBA" id="ARBA00022670"/>
    </source>
</evidence>
<comment type="similarity">
    <text evidence="1">Belongs to the peptidase C2 family. PalB/RIM13 subfamily.</text>
</comment>
<dbReference type="CDD" id="cd00044">
    <property type="entry name" value="CysPc"/>
    <property type="match status" value="1"/>
</dbReference>
<comment type="caution">
    <text evidence="9">The sequence shown here is derived from an EMBL/GenBank/DDBJ whole genome shotgun (WGS) entry which is preliminary data.</text>
</comment>
<dbReference type="SUPFAM" id="SSF49758">
    <property type="entry name" value="Calpain large subunit, middle domain (domain III)"/>
    <property type="match status" value="3"/>
</dbReference>
<dbReference type="Gene3D" id="2.60.120.380">
    <property type="match status" value="3"/>
</dbReference>
<evidence type="ECO:0000259" key="8">
    <source>
        <dbReference type="PROSITE" id="PS50203"/>
    </source>
</evidence>
<organism evidence="9 10">
    <name type="scientific">Apophysomyces ossiformis</name>
    <dbReference type="NCBI Taxonomy" id="679940"/>
    <lineage>
        <taxon>Eukaryota</taxon>
        <taxon>Fungi</taxon>
        <taxon>Fungi incertae sedis</taxon>
        <taxon>Mucoromycota</taxon>
        <taxon>Mucoromycotina</taxon>
        <taxon>Mucoromycetes</taxon>
        <taxon>Mucorales</taxon>
        <taxon>Mucorineae</taxon>
        <taxon>Mucoraceae</taxon>
        <taxon>Apophysomyces</taxon>
    </lineage>
</organism>
<dbReference type="GO" id="GO:0006508">
    <property type="term" value="P:proteolysis"/>
    <property type="evidence" value="ECO:0007669"/>
    <property type="project" value="UniProtKB-KW"/>
</dbReference>
<feature type="active site" evidence="5 6">
    <location>
        <position position="413"/>
    </location>
</feature>
<feature type="region of interest" description="Disordered" evidence="7">
    <location>
        <begin position="130"/>
        <end position="167"/>
    </location>
</feature>
<evidence type="ECO:0000256" key="3">
    <source>
        <dbReference type="ARBA" id="ARBA00022801"/>
    </source>
</evidence>
<evidence type="ECO:0000313" key="10">
    <source>
        <dbReference type="Proteomes" id="UP000605846"/>
    </source>
</evidence>
<dbReference type="InterPro" id="IPR038765">
    <property type="entry name" value="Papain-like_cys_pep_sf"/>
</dbReference>
<dbReference type="Gene3D" id="3.90.70.10">
    <property type="entry name" value="Cysteine proteinases"/>
    <property type="match status" value="1"/>
</dbReference>